<reference evidence="2" key="1">
    <citation type="submission" date="2019-11" db="UniProtKB">
        <authorList>
            <consortium name="WormBaseParasite"/>
        </authorList>
    </citation>
    <scope>IDENTIFICATION</scope>
</reference>
<dbReference type="AlphaFoldDB" id="A0A5K3F145"/>
<proteinExistence type="predicted"/>
<protein>
    <submittedName>
        <fullName evidence="2">GAB2</fullName>
    </submittedName>
</protein>
<feature type="compositionally biased region" description="Basic and acidic residues" evidence="1">
    <location>
        <begin position="186"/>
        <end position="196"/>
    </location>
</feature>
<feature type="region of interest" description="Disordered" evidence="1">
    <location>
        <begin position="173"/>
        <end position="205"/>
    </location>
</feature>
<organism evidence="2">
    <name type="scientific">Mesocestoides corti</name>
    <name type="common">Flatworm</name>
    <dbReference type="NCBI Taxonomy" id="53468"/>
    <lineage>
        <taxon>Eukaryota</taxon>
        <taxon>Metazoa</taxon>
        <taxon>Spiralia</taxon>
        <taxon>Lophotrochozoa</taxon>
        <taxon>Platyhelminthes</taxon>
        <taxon>Cestoda</taxon>
        <taxon>Eucestoda</taxon>
        <taxon>Cyclophyllidea</taxon>
        <taxon>Mesocestoididae</taxon>
        <taxon>Mesocestoides</taxon>
    </lineage>
</organism>
<dbReference type="WBParaSite" id="MCU_004691-RA">
    <property type="protein sequence ID" value="MCU_004691-RA"/>
    <property type="gene ID" value="MCU_004691"/>
</dbReference>
<name>A0A5K3F145_MESCO</name>
<evidence type="ECO:0000313" key="2">
    <source>
        <dbReference type="WBParaSite" id="MCU_004691-RA"/>
    </source>
</evidence>
<evidence type="ECO:0000256" key="1">
    <source>
        <dbReference type="SAM" id="MobiDB-lite"/>
    </source>
</evidence>
<sequence length="218" mass="24317">RQSVEANLQRSVSLELLRNGFDLCNHKLSTTESDCKNTNKPEASTQKQTLNQIASGVDSFHQSAFSPTDILKCSTEEPQKPRSKYLAPPIRAVVHPTNRADHSLSNNRVFSMTSTPRITPAVPRDKWTNISQSRQFSGEQQRMPASGIPVSPSPCICCAAQAISPIQASPPNCHSNGAELPTLPRFEADDQERRENQPPSKCQVQRRKTCRCFTRQFE</sequence>
<accession>A0A5K3F145</accession>